<dbReference type="PROSITE" id="PS00027">
    <property type="entry name" value="HOMEOBOX_1"/>
    <property type="match status" value="1"/>
</dbReference>
<evidence type="ECO:0000256" key="5">
    <source>
        <dbReference type="PROSITE-ProRule" id="PRU00108"/>
    </source>
</evidence>
<keyword evidence="4 5" id="KW-0539">Nucleus</keyword>
<dbReference type="Proteomes" id="UP000241818">
    <property type="component" value="Unassembled WGS sequence"/>
</dbReference>
<evidence type="ECO:0000256" key="2">
    <source>
        <dbReference type="ARBA" id="ARBA00023125"/>
    </source>
</evidence>
<dbReference type="Pfam" id="PF00046">
    <property type="entry name" value="Homeodomain"/>
    <property type="match status" value="1"/>
</dbReference>
<feature type="DNA-binding region" description="Homeobox" evidence="5">
    <location>
        <begin position="45"/>
        <end position="104"/>
    </location>
</feature>
<reference evidence="9 10" key="1">
    <citation type="journal article" date="2018" name="New Phytol.">
        <title>Comparative genomics and transcriptomics depict ericoid mycorrhizal fungi as versatile saprotrophs and plant mutualists.</title>
        <authorList>
            <person name="Martino E."/>
            <person name="Morin E."/>
            <person name="Grelet G.A."/>
            <person name="Kuo A."/>
            <person name="Kohler A."/>
            <person name="Daghino S."/>
            <person name="Barry K.W."/>
            <person name="Cichocki N."/>
            <person name="Clum A."/>
            <person name="Dockter R.B."/>
            <person name="Hainaut M."/>
            <person name="Kuo R.C."/>
            <person name="LaButti K."/>
            <person name="Lindahl B.D."/>
            <person name="Lindquist E.A."/>
            <person name="Lipzen A."/>
            <person name="Khouja H.R."/>
            <person name="Magnuson J."/>
            <person name="Murat C."/>
            <person name="Ohm R.A."/>
            <person name="Singer S.W."/>
            <person name="Spatafora J.W."/>
            <person name="Wang M."/>
            <person name="Veneault-Fourrey C."/>
            <person name="Henrissat B."/>
            <person name="Grigoriev I.V."/>
            <person name="Martin F.M."/>
            <person name="Perotto S."/>
        </authorList>
    </citation>
    <scope>NUCLEOTIDE SEQUENCE [LARGE SCALE GENOMIC DNA]</scope>
    <source>
        <strain evidence="9 10">ATCC 22711</strain>
    </source>
</reference>
<dbReference type="InParanoid" id="A0A2T3AWH5"/>
<dbReference type="InterPro" id="IPR009057">
    <property type="entry name" value="Homeodomain-like_sf"/>
</dbReference>
<protein>
    <recommendedName>
        <fullName evidence="8">Homeobox domain-containing protein</fullName>
    </recommendedName>
</protein>
<evidence type="ECO:0000256" key="7">
    <source>
        <dbReference type="SAM" id="MobiDB-lite"/>
    </source>
</evidence>
<sequence>MAELAQEDAAIKMSSTPSPTASNPASSSSAHRRPSRKSTLTQQQKNRKRQRATQDQLATLELEFNKNPTPTATVRERIAEDINMTERSVQIWFQNRRAKIKLLAKKSIETGEDCDSIPEAMRQYLALQTMESGRSLLGGNFLGRSGLVPYGSGNMIMGGDHGPQGKVVIHHLSCGSLSIGSWRRVGQNAMDLIIFYSPDKACMTYYINNDQSGYKIEYPFSFIKNIFLEHGDIESGNPGGLVVELNRPPLFFMDSSGSGGFFHCDDFSEEQQASQVLVHHLGGNPKVLSGQLAKLVSLESFITRHGPFEHQQQQLSVSAPVSPIGHRPASQPNYSAQAHVGMFQESQWGIAMHPGARPPGHKRQRSRSVPMAVDFSMFNNPMPSFLIQHPGETQQQNHNPNIFAPIPQSPNNLGPMGPNLRIDTSSGYGMDFRQYPMSAATTTSPSDYASPSFFSQGPDSGALPASSYNTPFAAPFLSPNPMIDPSGMNPPSVSPLSFMSHGDPAIVDQSPPLSMIRRSPSADIYGLSHDPHSSISDDGTGLNEMYSKHTLNLPMHPHSTTFAEQQAADMDMNQLVSFDENPASLSPEDLSH</sequence>
<dbReference type="RefSeq" id="XP_024719009.1">
    <property type="nucleotide sequence ID" value="XM_024861043.1"/>
</dbReference>
<proteinExistence type="predicted"/>
<dbReference type="InterPro" id="IPR017970">
    <property type="entry name" value="Homeobox_CS"/>
</dbReference>
<dbReference type="GO" id="GO:0005634">
    <property type="term" value="C:nucleus"/>
    <property type="evidence" value="ECO:0007669"/>
    <property type="project" value="UniProtKB-SubCell"/>
</dbReference>
<name>A0A2T3AWH5_AMORE</name>
<dbReference type="AlphaFoldDB" id="A0A2T3AWH5"/>
<evidence type="ECO:0000313" key="10">
    <source>
        <dbReference type="Proteomes" id="UP000241818"/>
    </source>
</evidence>
<dbReference type="CDD" id="cd00086">
    <property type="entry name" value="homeodomain"/>
    <property type="match status" value="1"/>
</dbReference>
<dbReference type="Pfam" id="PF24818">
    <property type="entry name" value="PH_TRF2_HOY1"/>
    <property type="match status" value="1"/>
</dbReference>
<dbReference type="PROSITE" id="PS50071">
    <property type="entry name" value="HOMEOBOX_2"/>
    <property type="match status" value="1"/>
</dbReference>
<keyword evidence="3 5" id="KW-0371">Homeobox</keyword>
<evidence type="ECO:0000259" key="8">
    <source>
        <dbReference type="PROSITE" id="PS50071"/>
    </source>
</evidence>
<organism evidence="9 10">
    <name type="scientific">Amorphotheca resinae ATCC 22711</name>
    <dbReference type="NCBI Taxonomy" id="857342"/>
    <lineage>
        <taxon>Eukaryota</taxon>
        <taxon>Fungi</taxon>
        <taxon>Dikarya</taxon>
        <taxon>Ascomycota</taxon>
        <taxon>Pezizomycotina</taxon>
        <taxon>Leotiomycetes</taxon>
        <taxon>Helotiales</taxon>
        <taxon>Amorphothecaceae</taxon>
        <taxon>Amorphotheca</taxon>
    </lineage>
</organism>
<dbReference type="GO" id="GO:0000978">
    <property type="term" value="F:RNA polymerase II cis-regulatory region sequence-specific DNA binding"/>
    <property type="evidence" value="ECO:0007669"/>
    <property type="project" value="TreeGrafter"/>
</dbReference>
<keyword evidence="2 5" id="KW-0238">DNA-binding</keyword>
<feature type="region of interest" description="Disordered" evidence="7">
    <location>
        <begin position="1"/>
        <end position="54"/>
    </location>
</feature>
<dbReference type="InterPro" id="IPR001356">
    <property type="entry name" value="HD"/>
</dbReference>
<dbReference type="Gene3D" id="1.10.10.60">
    <property type="entry name" value="Homeodomain-like"/>
    <property type="match status" value="1"/>
</dbReference>
<dbReference type="InterPro" id="IPR057939">
    <property type="entry name" value="TRF2_HOY1_PH"/>
</dbReference>
<dbReference type="GeneID" id="36569124"/>
<evidence type="ECO:0000256" key="4">
    <source>
        <dbReference type="ARBA" id="ARBA00023242"/>
    </source>
</evidence>
<evidence type="ECO:0000313" key="9">
    <source>
        <dbReference type="EMBL" id="PSS13018.1"/>
    </source>
</evidence>
<accession>A0A2T3AWH5</accession>
<keyword evidence="10" id="KW-1185">Reference proteome</keyword>
<evidence type="ECO:0000256" key="3">
    <source>
        <dbReference type="ARBA" id="ARBA00023155"/>
    </source>
</evidence>
<dbReference type="EMBL" id="KZ679014">
    <property type="protein sequence ID" value="PSS13018.1"/>
    <property type="molecule type" value="Genomic_DNA"/>
</dbReference>
<dbReference type="PANTHER" id="PTHR24324">
    <property type="entry name" value="HOMEOBOX PROTEIN HHEX"/>
    <property type="match status" value="1"/>
</dbReference>
<dbReference type="GO" id="GO:0030154">
    <property type="term" value="P:cell differentiation"/>
    <property type="evidence" value="ECO:0007669"/>
    <property type="project" value="TreeGrafter"/>
</dbReference>
<dbReference type="InterPro" id="IPR051000">
    <property type="entry name" value="Homeobox_DNA-bind_prot"/>
</dbReference>
<feature type="domain" description="Homeobox" evidence="8">
    <location>
        <begin position="43"/>
        <end position="103"/>
    </location>
</feature>
<dbReference type="GO" id="GO:0000981">
    <property type="term" value="F:DNA-binding transcription factor activity, RNA polymerase II-specific"/>
    <property type="evidence" value="ECO:0007669"/>
    <property type="project" value="InterPro"/>
</dbReference>
<dbReference type="OrthoDB" id="6159439at2759"/>
<dbReference type="SUPFAM" id="SSF46689">
    <property type="entry name" value="Homeodomain-like"/>
    <property type="match status" value="1"/>
</dbReference>
<evidence type="ECO:0000256" key="6">
    <source>
        <dbReference type="RuleBase" id="RU000682"/>
    </source>
</evidence>
<gene>
    <name evidence="9" type="ORF">M430DRAFT_105967</name>
</gene>
<evidence type="ECO:0000256" key="1">
    <source>
        <dbReference type="ARBA" id="ARBA00004123"/>
    </source>
</evidence>
<comment type="subcellular location">
    <subcellularLocation>
        <location evidence="1 5 6">Nucleus</location>
    </subcellularLocation>
</comment>
<feature type="compositionally biased region" description="Low complexity" evidence="7">
    <location>
        <begin position="14"/>
        <end position="29"/>
    </location>
</feature>
<dbReference type="PANTHER" id="PTHR24324:SF5">
    <property type="entry name" value="HEMATOPOIETICALLY-EXPRESSED HOMEOBOX PROTEIN HHEX"/>
    <property type="match status" value="1"/>
</dbReference>
<dbReference type="SMART" id="SM00389">
    <property type="entry name" value="HOX"/>
    <property type="match status" value="1"/>
</dbReference>
<dbReference type="STRING" id="857342.A0A2T3AWH5"/>